<evidence type="ECO:0000256" key="5">
    <source>
        <dbReference type="ARBA" id="ARBA00022884"/>
    </source>
</evidence>
<dbReference type="PANTHER" id="PTHR30001:SF0">
    <property type="entry name" value="RIBONUCLEASE G"/>
    <property type="match status" value="1"/>
</dbReference>
<keyword evidence="9" id="KW-1185">Reference proteome</keyword>
<accession>A0ABU0CSW3</accession>
<proteinExistence type="predicted"/>
<dbReference type="InterPro" id="IPR012340">
    <property type="entry name" value="NA-bd_OB-fold"/>
</dbReference>
<evidence type="ECO:0000256" key="1">
    <source>
        <dbReference type="ARBA" id="ARBA00001946"/>
    </source>
</evidence>
<evidence type="ECO:0000256" key="3">
    <source>
        <dbReference type="ARBA" id="ARBA00022801"/>
    </source>
</evidence>
<dbReference type="NCBIfam" id="TIGR00757">
    <property type="entry name" value="RNaseEG"/>
    <property type="match status" value="1"/>
</dbReference>
<feature type="compositionally biased region" description="Basic and acidic residues" evidence="6">
    <location>
        <begin position="412"/>
        <end position="431"/>
    </location>
</feature>
<comment type="cofactor">
    <cofactor evidence="1">
        <name>Mg(2+)</name>
        <dbReference type="ChEBI" id="CHEBI:18420"/>
    </cofactor>
</comment>
<dbReference type="RefSeq" id="WP_307339571.1">
    <property type="nucleotide sequence ID" value="NZ_JAUSUQ010000008.1"/>
</dbReference>
<dbReference type="SUPFAM" id="SSF50249">
    <property type="entry name" value="Nucleic acid-binding proteins"/>
    <property type="match status" value="1"/>
</dbReference>
<gene>
    <name evidence="8" type="ORF">J2S00_002289</name>
</gene>
<dbReference type="EC" id="3.1.26.-" evidence="8"/>
<feature type="region of interest" description="Disordered" evidence="6">
    <location>
        <begin position="405"/>
        <end position="431"/>
    </location>
</feature>
<evidence type="ECO:0000313" key="9">
    <source>
        <dbReference type="Proteomes" id="UP001232445"/>
    </source>
</evidence>
<feature type="domain" description="RNA-binding protein AU-1/Ribonuclease E/G" evidence="7">
    <location>
        <begin position="119"/>
        <end position="386"/>
    </location>
</feature>
<name>A0ABU0CSW3_9BACI</name>
<protein>
    <submittedName>
        <fullName evidence="8">Ribonuclease G</fullName>
        <ecNumber evidence="8">3.1.26.-</ecNumber>
    </submittedName>
</protein>
<dbReference type="InterPro" id="IPR004659">
    <property type="entry name" value="RNase_E/G"/>
</dbReference>
<dbReference type="Pfam" id="PF10150">
    <property type="entry name" value="RNase_E_G"/>
    <property type="match status" value="1"/>
</dbReference>
<keyword evidence="5" id="KW-0694">RNA-binding</keyword>
<evidence type="ECO:0000256" key="6">
    <source>
        <dbReference type="SAM" id="MobiDB-lite"/>
    </source>
</evidence>
<sequence>MKRNILIQKGLHDTEVAVIENGQLVEYWTESGGGRRPCAVYKGRVTDVLSGLDACFVDIGLNKPAYLRREDLLYVKQLEHGQGRGAISQLVKRGDMLLVQINIEGGRNKGPKVTTNLHLPGQFLVYLPYGRKVTISRRITDNKERSRLASWGDAWLEEQEGLIFRTAARTADKDTLFKELKELRRTWAGVQQAASQQEGPGLLYKQDDLLEQVVRDFFQQGPVQCTVSNKQLYAWLKTKAESAPMQPVTLSLYTGQAPLFEAHGISGEISKLLQHRVWLKSGGYLVIDETEALTVIDVNTGRCTGKGEWEQTALHVNLEAAWELARQIRLRDIGGIIVIDFINLEEDTGRKQVLDTLEEALQADRKETHVVGYTALGLVELTRKRTNQSLWRRWTRLCPQCQGTGRVTIPMGERDGSQTEERKSSEGRPQY</sequence>
<reference evidence="8 9" key="1">
    <citation type="submission" date="2023-07" db="EMBL/GenBank/DDBJ databases">
        <title>Genomic Encyclopedia of Type Strains, Phase IV (KMG-IV): sequencing the most valuable type-strain genomes for metagenomic binning, comparative biology and taxonomic classification.</title>
        <authorList>
            <person name="Goeker M."/>
        </authorList>
    </citation>
    <scope>NUCLEOTIDE SEQUENCE [LARGE SCALE GENOMIC DNA]</scope>
    <source>
        <strain evidence="8 9">DSM 17740</strain>
    </source>
</reference>
<dbReference type="Gene3D" id="2.40.50.140">
    <property type="entry name" value="Nucleic acid-binding proteins"/>
    <property type="match status" value="1"/>
</dbReference>
<evidence type="ECO:0000313" key="8">
    <source>
        <dbReference type="EMBL" id="MDQ0339501.1"/>
    </source>
</evidence>
<keyword evidence="4" id="KW-0460">Magnesium</keyword>
<comment type="caution">
    <text evidence="8">The sequence shown here is derived from an EMBL/GenBank/DDBJ whole genome shotgun (WGS) entry which is preliminary data.</text>
</comment>
<evidence type="ECO:0000256" key="4">
    <source>
        <dbReference type="ARBA" id="ARBA00022842"/>
    </source>
</evidence>
<dbReference type="EMBL" id="JAUSUQ010000008">
    <property type="protein sequence ID" value="MDQ0339501.1"/>
    <property type="molecule type" value="Genomic_DNA"/>
</dbReference>
<organism evidence="8 9">
    <name type="scientific">Caldalkalibacillus uzonensis</name>
    <dbReference type="NCBI Taxonomy" id="353224"/>
    <lineage>
        <taxon>Bacteria</taxon>
        <taxon>Bacillati</taxon>
        <taxon>Bacillota</taxon>
        <taxon>Bacilli</taxon>
        <taxon>Bacillales</taxon>
        <taxon>Bacillaceae</taxon>
        <taxon>Caldalkalibacillus</taxon>
    </lineage>
</organism>
<evidence type="ECO:0000256" key="2">
    <source>
        <dbReference type="ARBA" id="ARBA00022723"/>
    </source>
</evidence>
<dbReference type="CDD" id="cd04453">
    <property type="entry name" value="S1_RNase_E"/>
    <property type="match status" value="1"/>
</dbReference>
<dbReference type="GO" id="GO:0016787">
    <property type="term" value="F:hydrolase activity"/>
    <property type="evidence" value="ECO:0007669"/>
    <property type="project" value="UniProtKB-KW"/>
</dbReference>
<keyword evidence="3 8" id="KW-0378">Hydrolase</keyword>
<dbReference type="Proteomes" id="UP001232445">
    <property type="component" value="Unassembled WGS sequence"/>
</dbReference>
<dbReference type="PANTHER" id="PTHR30001">
    <property type="entry name" value="RIBONUCLEASE"/>
    <property type="match status" value="1"/>
</dbReference>
<dbReference type="InterPro" id="IPR019307">
    <property type="entry name" value="RNA-bd_AU-1/RNase_E/G"/>
</dbReference>
<keyword evidence="2" id="KW-0479">Metal-binding</keyword>
<evidence type="ECO:0000259" key="7">
    <source>
        <dbReference type="Pfam" id="PF10150"/>
    </source>
</evidence>